<dbReference type="Pfam" id="PF07883">
    <property type="entry name" value="Cupin_2"/>
    <property type="match status" value="1"/>
</dbReference>
<dbReference type="Gene3D" id="2.60.120.10">
    <property type="entry name" value="Jelly Rolls"/>
    <property type="match status" value="1"/>
</dbReference>
<dbReference type="InterPro" id="IPR013096">
    <property type="entry name" value="Cupin_2"/>
</dbReference>
<reference evidence="2" key="1">
    <citation type="journal article" date="2020" name="mSystems">
        <title>Genome- and Community-Level Interaction Insights into Carbon Utilization and Element Cycling Functions of Hydrothermarchaeota in Hydrothermal Sediment.</title>
        <authorList>
            <person name="Zhou Z."/>
            <person name="Liu Y."/>
            <person name="Xu W."/>
            <person name="Pan J."/>
            <person name="Luo Z.H."/>
            <person name="Li M."/>
        </authorList>
    </citation>
    <scope>NUCLEOTIDE SEQUENCE [LARGE SCALE GENOMIC DNA]</scope>
    <source>
        <strain evidence="2">SpSt-1220</strain>
    </source>
</reference>
<dbReference type="CDD" id="cd06981">
    <property type="entry name" value="cupin_reut_a1446"/>
    <property type="match status" value="1"/>
</dbReference>
<feature type="domain" description="Cupin type-2" evidence="1">
    <location>
        <begin position="47"/>
        <end position="105"/>
    </location>
</feature>
<evidence type="ECO:0000313" key="2">
    <source>
        <dbReference type="EMBL" id="HDR46228.1"/>
    </source>
</evidence>
<comment type="caution">
    <text evidence="2">The sequence shown here is derived from an EMBL/GenBank/DDBJ whole genome shotgun (WGS) entry which is preliminary data.</text>
</comment>
<gene>
    <name evidence="2" type="ORF">ENN94_00845</name>
</gene>
<dbReference type="Proteomes" id="UP000886162">
    <property type="component" value="Unassembled WGS sequence"/>
</dbReference>
<dbReference type="InterPro" id="IPR011051">
    <property type="entry name" value="RmlC_Cupin_sf"/>
</dbReference>
<accession>A0A831LHL6</accession>
<dbReference type="SUPFAM" id="SSF51182">
    <property type="entry name" value="RmlC-like cupins"/>
    <property type="match status" value="1"/>
</dbReference>
<organism evidence="2">
    <name type="scientific">Geoalkalibacter subterraneus</name>
    <dbReference type="NCBI Taxonomy" id="483547"/>
    <lineage>
        <taxon>Bacteria</taxon>
        <taxon>Pseudomonadati</taxon>
        <taxon>Thermodesulfobacteriota</taxon>
        <taxon>Desulfuromonadia</taxon>
        <taxon>Desulfuromonadales</taxon>
        <taxon>Geoalkalibacteraceae</taxon>
        <taxon>Geoalkalibacter</taxon>
    </lineage>
</organism>
<evidence type="ECO:0000259" key="1">
    <source>
        <dbReference type="Pfam" id="PF07883"/>
    </source>
</evidence>
<dbReference type="InterPro" id="IPR014710">
    <property type="entry name" value="RmlC-like_jellyroll"/>
</dbReference>
<dbReference type="AlphaFoldDB" id="A0A831LHL6"/>
<name>A0A831LHL6_9BACT</name>
<sequence length="110" mass="12507">MNSANIFSRIPAHLPIELIDVLAANGQVRIERIVSRGHASPPGFWYNQQQDEFVLLLQGQAELELLDPQERLSLQAGDYLLIPAHRKHRVVWTSSEADCIWLAVFYDGNQ</sequence>
<protein>
    <submittedName>
        <fullName evidence="2">Cupin domain-containing protein</fullName>
    </submittedName>
</protein>
<dbReference type="EMBL" id="DSDO01000058">
    <property type="protein sequence ID" value="HDR46228.1"/>
    <property type="molecule type" value="Genomic_DNA"/>
</dbReference>
<proteinExistence type="predicted"/>